<proteinExistence type="predicted"/>
<evidence type="ECO:0000259" key="1">
    <source>
        <dbReference type="Pfam" id="PF18935"/>
    </source>
</evidence>
<dbReference type="InterPro" id="IPR043738">
    <property type="entry name" value="DUF5683"/>
</dbReference>
<keyword evidence="3" id="KW-1185">Reference proteome</keyword>
<evidence type="ECO:0000313" key="3">
    <source>
        <dbReference type="Proteomes" id="UP000683507"/>
    </source>
</evidence>
<dbReference type="EMBL" id="OU015584">
    <property type="protein sequence ID" value="CAG5084825.1"/>
    <property type="molecule type" value="Genomic_DNA"/>
</dbReference>
<name>A0A916NSY4_9FLAO</name>
<organism evidence="2 3">
    <name type="scientific">Parvicella tangerina</name>
    <dbReference type="NCBI Taxonomy" id="2829795"/>
    <lineage>
        <taxon>Bacteria</taxon>
        <taxon>Pseudomonadati</taxon>
        <taxon>Bacteroidota</taxon>
        <taxon>Flavobacteriia</taxon>
        <taxon>Flavobacteriales</taxon>
        <taxon>Parvicellaceae</taxon>
        <taxon>Parvicella</taxon>
    </lineage>
</organism>
<dbReference type="Pfam" id="PF18935">
    <property type="entry name" value="DUF5683"/>
    <property type="match status" value="1"/>
</dbReference>
<feature type="domain" description="DUF5683" evidence="1">
    <location>
        <begin position="34"/>
        <end position="189"/>
    </location>
</feature>
<sequence>MRFVVLVVFISLVVTSFGQDAEKDSLKQLKLDSVHKPKISLVASAIFPGMGQIYNQVYKVKGQRNNLWWKLPVIYGGVGTSIYFVYTNQQSYRSFRNERINRLDDNYVSTDYAYLSDSQLKVYQDQYDRWRNLSIIGGLGIYLLQLIDANVEGHLMHFDTSDDLSFRLQPDVLKTGSVSALGLSLRISF</sequence>
<reference evidence="2" key="1">
    <citation type="submission" date="2021-04" db="EMBL/GenBank/DDBJ databases">
        <authorList>
            <person name="Rodrigo-Torres L."/>
            <person name="Arahal R. D."/>
            <person name="Lucena T."/>
        </authorList>
    </citation>
    <scope>NUCLEOTIDE SEQUENCE</scope>
    <source>
        <strain evidence="2">AS29M-1</strain>
    </source>
</reference>
<accession>A0A916NSY4</accession>
<gene>
    <name evidence="2" type="ORF">CRYO30217_02576</name>
</gene>
<protein>
    <recommendedName>
        <fullName evidence="1">DUF5683 domain-containing protein</fullName>
    </recommendedName>
</protein>
<dbReference type="KEGG" id="ptan:CRYO30217_02576"/>
<dbReference type="RefSeq" id="WP_258542795.1">
    <property type="nucleotide sequence ID" value="NZ_OU015584.1"/>
</dbReference>
<dbReference type="Proteomes" id="UP000683507">
    <property type="component" value="Chromosome"/>
</dbReference>
<dbReference type="AlphaFoldDB" id="A0A916NSY4"/>
<evidence type="ECO:0000313" key="2">
    <source>
        <dbReference type="EMBL" id="CAG5084825.1"/>
    </source>
</evidence>